<evidence type="ECO:0000313" key="4">
    <source>
        <dbReference type="Proteomes" id="UP000190857"/>
    </source>
</evidence>
<keyword evidence="2" id="KW-0472">Membrane</keyword>
<evidence type="ECO:0000256" key="2">
    <source>
        <dbReference type="SAM" id="Phobius"/>
    </source>
</evidence>
<dbReference type="Pfam" id="PF13196">
    <property type="entry name" value="DUF4012"/>
    <property type="match status" value="1"/>
</dbReference>
<reference evidence="3 4" key="1">
    <citation type="submission" date="2017-02" db="EMBL/GenBank/DDBJ databases">
        <authorList>
            <person name="Peterson S.W."/>
        </authorList>
    </citation>
    <scope>NUCLEOTIDE SEQUENCE [LARGE SCALE GENOMIC DNA]</scope>
    <source>
        <strain evidence="3 4">VKM Ac-2059</strain>
    </source>
</reference>
<gene>
    <name evidence="3" type="ORF">SAMN06309945_2078</name>
</gene>
<accession>A0A1T5KBF4</accession>
<dbReference type="STRING" id="123320.SAMN06309945_2078"/>
<dbReference type="AlphaFoldDB" id="A0A1T5KBF4"/>
<dbReference type="RefSeq" id="WP_079728152.1">
    <property type="nucleotide sequence ID" value="NZ_FUZP01000002.1"/>
</dbReference>
<feature type="region of interest" description="Disordered" evidence="1">
    <location>
        <begin position="1"/>
        <end position="24"/>
    </location>
</feature>
<evidence type="ECO:0008006" key="5">
    <source>
        <dbReference type="Google" id="ProtNLM"/>
    </source>
</evidence>
<proteinExistence type="predicted"/>
<keyword evidence="2" id="KW-0812">Transmembrane</keyword>
<keyword evidence="4" id="KW-1185">Reference proteome</keyword>
<protein>
    <recommendedName>
        <fullName evidence="5">DUF4012 domain-containing protein</fullName>
    </recommendedName>
</protein>
<name>A0A1T5KBF4_9MICO</name>
<evidence type="ECO:0000256" key="1">
    <source>
        <dbReference type="SAM" id="MobiDB-lite"/>
    </source>
</evidence>
<keyword evidence="2" id="KW-1133">Transmembrane helix</keyword>
<dbReference type="InterPro" id="IPR025101">
    <property type="entry name" value="DUF4012"/>
</dbReference>
<organism evidence="3 4">
    <name type="scientific">Okibacterium fritillariae</name>
    <dbReference type="NCBI Taxonomy" id="123320"/>
    <lineage>
        <taxon>Bacteria</taxon>
        <taxon>Bacillati</taxon>
        <taxon>Actinomycetota</taxon>
        <taxon>Actinomycetes</taxon>
        <taxon>Micrococcales</taxon>
        <taxon>Microbacteriaceae</taxon>
        <taxon>Okibacterium</taxon>
    </lineage>
</organism>
<dbReference type="OrthoDB" id="3203519at2"/>
<feature type="transmembrane region" description="Helical" evidence="2">
    <location>
        <begin position="32"/>
        <end position="53"/>
    </location>
</feature>
<dbReference type="Proteomes" id="UP000190857">
    <property type="component" value="Unassembled WGS sequence"/>
</dbReference>
<evidence type="ECO:0000313" key="3">
    <source>
        <dbReference type="EMBL" id="SKC60785.1"/>
    </source>
</evidence>
<sequence>MPDNENVFDPQAGGHRAGRRRTRRRGNRRGRVLIWSVTAAAVLLVGLTAWVGIRASLAKAELEAVIPAADSLRDAVLAQDSAAVSRSASKLNAHASAAHRLTSDPIWRAAEFVPVVGPNLTAGRQLASTMNDLAADAVRPVAQAVAGTSLADFKPSNGTINLDALTDAAPAVASANTALNRAKADVETIDTAPVLEPVRSAVLRLSKQLNQIAPGIQALSNALELAPKMLGSDGPRNYLMIFQNPAELRATGGIPGAMALIHTEDGVISLGQQASSADFPQYADPVIEVPQETRGLYGDIVGKYIQDVNLTPNFGLTGQLVQQMWEERYGLKVDGVISIDPVTLSYVLGATGPVSTPTGDVLTSDNVVRTLLNETYIKYSDSARQDLFFASAAKTVFDVVSSGVGDTPKLIDALSRGANERRILIWSSRDDERAIIQDTTFAGDLVGEHEGDPRVGLFLNDATGAKMDFYLGVSVSVGEMACRKDGKSYVAVEVTLTNNAPSNAGSVLPRYLTGGGVFGVAPGHIKTVVSAYGSSDMLNLGVERDGSKVSAHSASDEGRPVSQIDLELAPGESGTFRFGFLSSARESSPVPTQVTPTINMNETSELALTCESALW</sequence>
<dbReference type="EMBL" id="FUZP01000002">
    <property type="protein sequence ID" value="SKC60785.1"/>
    <property type="molecule type" value="Genomic_DNA"/>
</dbReference>